<evidence type="ECO:0000313" key="3">
    <source>
        <dbReference type="Proteomes" id="UP001199319"/>
    </source>
</evidence>
<dbReference type="InterPro" id="IPR038475">
    <property type="entry name" value="RecG_C_sf"/>
</dbReference>
<dbReference type="Gene3D" id="3.30.565.60">
    <property type="match status" value="1"/>
</dbReference>
<dbReference type="PANTHER" id="PTHR30595">
    <property type="entry name" value="GLPR-RELATED TRANSCRIPTIONAL REPRESSOR"/>
    <property type="match status" value="1"/>
</dbReference>
<proteinExistence type="predicted"/>
<gene>
    <name evidence="2" type="ORF">LKD37_07250</name>
</gene>
<evidence type="ECO:0000259" key="1">
    <source>
        <dbReference type="Pfam" id="PF04326"/>
    </source>
</evidence>
<dbReference type="Gene3D" id="1.10.10.10">
    <property type="entry name" value="Winged helix-like DNA-binding domain superfamily/Winged helix DNA-binding domain"/>
    <property type="match status" value="1"/>
</dbReference>
<comment type="caution">
    <text evidence="2">The sequence shown here is derived from an EMBL/GenBank/DDBJ whole genome shotgun (WGS) entry which is preliminary data.</text>
</comment>
<reference evidence="2" key="1">
    <citation type="submission" date="2021-10" db="EMBL/GenBank/DDBJ databases">
        <title>Anaerobic single-cell dispensing facilitates the cultivation of human gut bacteria.</title>
        <authorList>
            <person name="Afrizal A."/>
        </authorList>
    </citation>
    <scope>NUCLEOTIDE SEQUENCE</scope>
    <source>
        <strain evidence="2">CLA-AA-H272</strain>
    </source>
</reference>
<dbReference type="Pfam" id="PF13749">
    <property type="entry name" value="HATPase_c_4"/>
    <property type="match status" value="1"/>
</dbReference>
<dbReference type="InterPro" id="IPR007421">
    <property type="entry name" value="Schlafen_AlbA_2_dom"/>
</dbReference>
<accession>A0AAE3AFB0</accession>
<keyword evidence="3" id="KW-1185">Reference proteome</keyword>
<dbReference type="AlphaFoldDB" id="A0AAE3AFB0"/>
<dbReference type="EMBL" id="JAJEPW010000016">
    <property type="protein sequence ID" value="MCC2129310.1"/>
    <property type="molecule type" value="Genomic_DNA"/>
</dbReference>
<protein>
    <submittedName>
        <fullName evidence="2">DNA binding domain-containing protein</fullName>
    </submittedName>
</protein>
<sequence length="431" mass="48224">MNFETENIEFKAQFTEVIYKEVIAFANTDGGVVFVGIDNNGNAVGLADVDQEYTRITNGIRDAIVPDVTMFVRFSIQDNRVVRIAVSEGSNKPYYLKGKGLKPNGVYVRQGTSSVPASPAQIRQMIKESDGDAFEEMRSMEQNLSFEAAANAFEKYGVPFGKEKYRALGITQKNDELFTNLALIISDQCAHTTKVAVFGDDSNTTFKDNKEFGGSIFAQLEDTFDYLMLCNRTKASFKGLERIEKQDYPEEALREALLNAVVHRDYSYSGSIIINVNDERIEFISIGGLLPGLSTDDIRIGISQPRNKNLAEMFHRLRLIESYGTGIRRIYKLYENCPVQPVIEATTNAFKMVLPNMNAMTAAAPNQASPVTAQMQKVLDYTSAHGHITDEEVQSLLGIKKTRAFELMKQMRNMGLVQRVGRGAEKKYLLN</sequence>
<feature type="domain" description="Schlafen AlbA-2" evidence="1">
    <location>
        <begin position="4"/>
        <end position="117"/>
    </location>
</feature>
<dbReference type="Pfam" id="PF04326">
    <property type="entry name" value="SLFN_AlbA_2"/>
    <property type="match status" value="1"/>
</dbReference>
<organism evidence="2 3">
    <name type="scientific">Brotocaccenecus cirricatena</name>
    <dbReference type="NCBI Taxonomy" id="3064195"/>
    <lineage>
        <taxon>Bacteria</taxon>
        <taxon>Bacillati</taxon>
        <taxon>Bacillota</taxon>
        <taxon>Clostridia</taxon>
        <taxon>Eubacteriales</taxon>
        <taxon>Oscillospiraceae</taxon>
        <taxon>Brotocaccenecus</taxon>
    </lineage>
</organism>
<dbReference type="PANTHER" id="PTHR30595:SF6">
    <property type="entry name" value="SCHLAFEN ALBA-2 DOMAIN-CONTAINING PROTEIN"/>
    <property type="match status" value="1"/>
</dbReference>
<dbReference type="InterPro" id="IPR036388">
    <property type="entry name" value="WH-like_DNA-bd_sf"/>
</dbReference>
<dbReference type="RefSeq" id="WP_302928588.1">
    <property type="nucleotide sequence ID" value="NZ_JAJEPW010000016.1"/>
</dbReference>
<dbReference type="Proteomes" id="UP001199319">
    <property type="component" value="Unassembled WGS sequence"/>
</dbReference>
<dbReference type="Gene3D" id="3.30.950.30">
    <property type="entry name" value="Schlafen, AAA domain"/>
    <property type="match status" value="1"/>
</dbReference>
<evidence type="ECO:0000313" key="2">
    <source>
        <dbReference type="EMBL" id="MCC2129310.1"/>
    </source>
</evidence>
<name>A0AAE3AFB0_9FIRM</name>
<dbReference type="InterPro" id="IPR038461">
    <property type="entry name" value="Schlafen_AlbA_2_dom_sf"/>
</dbReference>